<gene>
    <name evidence="18" type="ORF">g.8828</name>
</gene>
<dbReference type="Gene3D" id="3.40.1800.20">
    <property type="match status" value="1"/>
</dbReference>
<feature type="domain" description="C2H2-type" evidence="15">
    <location>
        <begin position="896"/>
        <end position="923"/>
    </location>
</feature>
<feature type="domain" description="C2H2-type" evidence="15">
    <location>
        <begin position="1008"/>
        <end position="1031"/>
    </location>
</feature>
<dbReference type="PROSITE" id="PS50053">
    <property type="entry name" value="UBIQUITIN_2"/>
    <property type="match status" value="1"/>
</dbReference>
<dbReference type="SMART" id="SM00868">
    <property type="entry name" value="zf-AD"/>
    <property type="match status" value="1"/>
</dbReference>
<feature type="domain" description="C2H2-type" evidence="15">
    <location>
        <begin position="732"/>
        <end position="759"/>
    </location>
</feature>
<feature type="domain" description="C2H2-type" evidence="15">
    <location>
        <begin position="595"/>
        <end position="623"/>
    </location>
</feature>
<comment type="subcellular location">
    <subcellularLocation>
        <location evidence="1">Nucleus</location>
    </subcellularLocation>
</comment>
<evidence type="ECO:0000256" key="12">
    <source>
        <dbReference type="PROSITE-ProRule" id="PRU00309"/>
    </source>
</evidence>
<dbReference type="InterPro" id="IPR029071">
    <property type="entry name" value="Ubiquitin-like_domsf"/>
</dbReference>
<comment type="similarity">
    <text evidence="2">Belongs to the krueppel C2H2-type zinc-finger protein family.</text>
</comment>
<accession>A0A1B6D0U2</accession>
<evidence type="ECO:0000256" key="13">
    <source>
        <dbReference type="PROSITE-ProRule" id="PRU01263"/>
    </source>
</evidence>
<keyword evidence="3 13" id="KW-0479">Metal-binding</keyword>
<dbReference type="InterPro" id="IPR000626">
    <property type="entry name" value="Ubiquitin-like_dom"/>
</dbReference>
<dbReference type="Pfam" id="PF00096">
    <property type="entry name" value="zf-C2H2"/>
    <property type="match status" value="7"/>
</dbReference>
<dbReference type="Gene3D" id="3.30.160.60">
    <property type="entry name" value="Classic Zinc Finger"/>
    <property type="match status" value="12"/>
</dbReference>
<feature type="domain" description="C2H2-type" evidence="15">
    <location>
        <begin position="868"/>
        <end position="895"/>
    </location>
</feature>
<dbReference type="FunFam" id="3.30.160.60:FF:000325">
    <property type="entry name" value="ZFP90 zinc finger protein"/>
    <property type="match status" value="1"/>
</dbReference>
<feature type="domain" description="C2H2-type" evidence="15">
    <location>
        <begin position="830"/>
        <end position="857"/>
    </location>
</feature>
<reference evidence="18" key="1">
    <citation type="submission" date="2015-12" db="EMBL/GenBank/DDBJ databases">
        <title>De novo transcriptome assembly of four potential Pierce s Disease insect vectors from Arizona vineyards.</title>
        <authorList>
            <person name="Tassone E.E."/>
        </authorList>
    </citation>
    <scope>NUCLEOTIDE SEQUENCE</scope>
</reference>
<dbReference type="GO" id="GO:0005634">
    <property type="term" value="C:nucleus"/>
    <property type="evidence" value="ECO:0007669"/>
    <property type="project" value="UniProtKB-SubCell"/>
</dbReference>
<feature type="domain" description="C2H2-type" evidence="15">
    <location>
        <begin position="624"/>
        <end position="651"/>
    </location>
</feature>
<sequence>MQSMKLVLKNTSGETVSLVIRTDETFDDLKKRVHDEVGISLDLNDLTIKGRTIRNSQKVVDYFSSREEKEAAKQESQEDLKCVVPGCESTKFGCPDKAFFPFPLEELRCHQWALYCQRLNVDSGKHRLTLNLHSVICADHFRKDQFVKNTTTLLKRTAVPCIRPEIPLISDSIIRRRPHTMQPTTTSGLTGTRHDLDLSLPIHFSGIDNTLPNLPSKLVETVTVPQEHSMLCRLCASNCTDVIFIFDDLGNKLKLQEKINVCLPVSILKSDSLPKQLCRSCFDKLILCSDLNETCVKAEEKLRKLSQQKHFCTKVIENGNDSIEASRNNLEIKSNNLSSSENCSYGCPFCSFGQMMSKSGIYRKSNVKVISDSKTISESEELPEETDIVNDTNSVIDDGYEENTNATTCNTSNLWNGEDYALKIPELDMDSLYKDTGDIVAMELDTIEEEEEWNEESDDVDIKPIIKGEHVYEYVCRLCNLEYLDLSSLLDHSDVHVDNDYFPCVICDLDFSSKAALEVHFLDHQSPDEQINEVSTEFYQCESCGIAFKSLIKLQNHLCGTVNTASNRCYHCNKSFRSEARLLFHQRFHQGAKPGYCELCQKTFPDEVKLYKHTMYLHSQNKGHCCEECGKVFRSVSSLRYHQRSHQGEQVMKPYPCEQCGKCFIRKSMLRSHMLSTHKNLSQQGSCYTCKLCSEAFPTTDHAVAHMDVQHVQECSGETSYSFELHTLSRLYICEYCERCFTDPMHLNTHREQHPLDYPFQCKFCGDAFPNYSSLDLHRPEHYGPNGTLQDYSSEFMVPTVYMCEYCERCFLNHTKLSEHLTVHYGEEPYQCRFCNERFKTLAMVVEHRLTHDQSVAPIDDYDYYRPYECHYCRKSFAIEDALVKHIRMHTGEKPFICDQCGKGFSQSSGLYTHQKVHSDERPYTCPICPRTFKIKGDRDVHVRKHSGDRPYKCDYCGKAFMTQHVYSQHRKIHTGERPYKCDVCGISFRRSHVLTVHKRIHTGEKPNVCDVCGKRYRQKGDMLKHRRIQHGIVKVKIQKDDF</sequence>
<evidence type="ECO:0000256" key="7">
    <source>
        <dbReference type="ARBA" id="ARBA00023015"/>
    </source>
</evidence>
<dbReference type="InterPro" id="IPR012934">
    <property type="entry name" value="Znf_AD"/>
</dbReference>
<dbReference type="InterPro" id="IPR006612">
    <property type="entry name" value="THAP_Znf"/>
</dbReference>
<evidence type="ECO:0000256" key="6">
    <source>
        <dbReference type="ARBA" id="ARBA00022833"/>
    </source>
</evidence>
<evidence type="ECO:0000256" key="9">
    <source>
        <dbReference type="ARBA" id="ARBA00023163"/>
    </source>
</evidence>
<feature type="domain" description="ZAD" evidence="17">
    <location>
        <begin position="230"/>
        <end position="305"/>
    </location>
</feature>
<dbReference type="Pfam" id="PF05485">
    <property type="entry name" value="THAP"/>
    <property type="match status" value="1"/>
</dbReference>
<keyword evidence="8 12" id="KW-0238">DNA-binding</keyword>
<evidence type="ECO:0000256" key="10">
    <source>
        <dbReference type="ARBA" id="ARBA00023242"/>
    </source>
</evidence>
<dbReference type="GO" id="GO:0008270">
    <property type="term" value="F:zinc ion binding"/>
    <property type="evidence" value="ECO:0007669"/>
    <property type="project" value="UniProtKB-UniRule"/>
</dbReference>
<feature type="domain" description="C2H2-type" evidence="15">
    <location>
        <begin position="760"/>
        <end position="787"/>
    </location>
</feature>
<feature type="domain" description="C2H2-type" evidence="15">
    <location>
        <begin position="952"/>
        <end position="979"/>
    </location>
</feature>
<dbReference type="FunFam" id="3.30.160.60:FF:000557">
    <property type="entry name" value="zinc finger and SCAN domain-containing protein 29"/>
    <property type="match status" value="1"/>
</dbReference>
<feature type="domain" description="C2H2-type" evidence="15">
    <location>
        <begin position="924"/>
        <end position="951"/>
    </location>
</feature>
<dbReference type="PANTHER" id="PTHR24393">
    <property type="entry name" value="ZINC FINGER PROTEIN"/>
    <property type="match status" value="1"/>
</dbReference>
<dbReference type="SUPFAM" id="SSF57667">
    <property type="entry name" value="beta-beta-alpha zinc fingers"/>
    <property type="match status" value="9"/>
</dbReference>
<dbReference type="EMBL" id="GEDC01017992">
    <property type="protein sequence ID" value="JAS19306.1"/>
    <property type="molecule type" value="Transcribed_RNA"/>
</dbReference>
<feature type="binding site" evidence="13">
    <location>
        <position position="235"/>
    </location>
    <ligand>
        <name>Zn(2+)</name>
        <dbReference type="ChEBI" id="CHEBI:29105"/>
    </ligand>
</feature>
<organism evidence="18">
    <name type="scientific">Clastoptera arizonana</name>
    <name type="common">Arizona spittle bug</name>
    <dbReference type="NCBI Taxonomy" id="38151"/>
    <lineage>
        <taxon>Eukaryota</taxon>
        <taxon>Metazoa</taxon>
        <taxon>Ecdysozoa</taxon>
        <taxon>Arthropoda</taxon>
        <taxon>Hexapoda</taxon>
        <taxon>Insecta</taxon>
        <taxon>Pterygota</taxon>
        <taxon>Neoptera</taxon>
        <taxon>Paraneoptera</taxon>
        <taxon>Hemiptera</taxon>
        <taxon>Auchenorrhyncha</taxon>
        <taxon>Cercopoidea</taxon>
        <taxon>Clastopteridae</taxon>
        <taxon>Clastoptera</taxon>
    </lineage>
</organism>
<proteinExistence type="inferred from homology"/>
<dbReference type="Pfam" id="PF13912">
    <property type="entry name" value="zf-C2H2_6"/>
    <property type="match status" value="1"/>
</dbReference>
<dbReference type="FunFam" id="3.30.160.60:FF:000446">
    <property type="entry name" value="Zinc finger protein"/>
    <property type="match status" value="1"/>
</dbReference>
<keyword evidence="9" id="KW-0804">Transcription</keyword>
<keyword evidence="7" id="KW-0805">Transcription regulation</keyword>
<evidence type="ECO:0000256" key="2">
    <source>
        <dbReference type="ARBA" id="ARBA00006991"/>
    </source>
</evidence>
<dbReference type="FunFam" id="3.30.160.60:FF:000218">
    <property type="entry name" value="Zinc finger protein 10"/>
    <property type="match status" value="1"/>
</dbReference>
<dbReference type="Pfam" id="PF07776">
    <property type="entry name" value="zf-AD"/>
    <property type="match status" value="1"/>
</dbReference>
<feature type="binding site" evidence="13">
    <location>
        <position position="232"/>
    </location>
    <ligand>
        <name>Zn(2+)</name>
        <dbReference type="ChEBI" id="CHEBI:29105"/>
    </ligand>
</feature>
<keyword evidence="4" id="KW-0677">Repeat</keyword>
<dbReference type="PROSITE" id="PS00028">
    <property type="entry name" value="ZINC_FINGER_C2H2_1"/>
    <property type="match status" value="17"/>
</dbReference>
<evidence type="ECO:0000259" key="15">
    <source>
        <dbReference type="PROSITE" id="PS50157"/>
    </source>
</evidence>
<evidence type="ECO:0000256" key="8">
    <source>
        <dbReference type="ARBA" id="ARBA00023125"/>
    </source>
</evidence>
<feature type="domain" description="C2H2-type" evidence="15">
    <location>
        <begin position="802"/>
        <end position="829"/>
    </location>
</feature>
<keyword evidence="10" id="KW-0539">Nucleus</keyword>
<dbReference type="PROSITE" id="PS50157">
    <property type="entry name" value="ZINC_FINGER_C2H2_2"/>
    <property type="match status" value="16"/>
</dbReference>
<feature type="domain" description="Ubiquitin-like" evidence="14">
    <location>
        <begin position="4"/>
        <end position="62"/>
    </location>
</feature>
<evidence type="ECO:0000256" key="11">
    <source>
        <dbReference type="PROSITE-ProRule" id="PRU00042"/>
    </source>
</evidence>
<evidence type="ECO:0000256" key="3">
    <source>
        <dbReference type="ARBA" id="ARBA00022723"/>
    </source>
</evidence>
<feature type="domain" description="C2H2-type" evidence="15">
    <location>
        <begin position="688"/>
        <end position="716"/>
    </location>
</feature>
<dbReference type="PROSITE" id="PS51915">
    <property type="entry name" value="ZAD"/>
    <property type="match status" value="1"/>
</dbReference>
<dbReference type="SMART" id="SM00355">
    <property type="entry name" value="ZnF_C2H2"/>
    <property type="match status" value="18"/>
</dbReference>
<feature type="binding site" evidence="13">
    <location>
        <position position="281"/>
    </location>
    <ligand>
        <name>Zn(2+)</name>
        <dbReference type="ChEBI" id="CHEBI:29105"/>
    </ligand>
</feature>
<feature type="domain" description="C2H2-type" evidence="15">
    <location>
        <begin position="980"/>
        <end position="1007"/>
    </location>
</feature>
<feature type="domain" description="C2H2-type" evidence="15">
    <location>
        <begin position="567"/>
        <end position="594"/>
    </location>
</feature>
<evidence type="ECO:0000256" key="5">
    <source>
        <dbReference type="ARBA" id="ARBA00022771"/>
    </source>
</evidence>
<feature type="domain" description="C2H2-type" evidence="15">
    <location>
        <begin position="655"/>
        <end position="683"/>
    </location>
</feature>
<feature type="binding site" evidence="13">
    <location>
        <position position="278"/>
    </location>
    <ligand>
        <name>Zn(2+)</name>
        <dbReference type="ChEBI" id="CHEBI:29105"/>
    </ligand>
</feature>
<dbReference type="GO" id="GO:0001228">
    <property type="term" value="F:DNA-binding transcription activator activity, RNA polymerase II-specific"/>
    <property type="evidence" value="ECO:0007669"/>
    <property type="project" value="TreeGrafter"/>
</dbReference>
<evidence type="ECO:0000259" key="17">
    <source>
        <dbReference type="PROSITE" id="PS51915"/>
    </source>
</evidence>
<evidence type="ECO:0000256" key="4">
    <source>
        <dbReference type="ARBA" id="ARBA00022737"/>
    </source>
</evidence>
<dbReference type="SMART" id="SM00980">
    <property type="entry name" value="THAP"/>
    <property type="match status" value="1"/>
</dbReference>
<dbReference type="Gene3D" id="3.10.20.90">
    <property type="entry name" value="Phosphatidylinositol 3-kinase Catalytic Subunit, Chain A, domain 1"/>
    <property type="match status" value="1"/>
</dbReference>
<keyword evidence="5 11" id="KW-0863">Zinc-finger</keyword>
<dbReference type="AlphaFoldDB" id="A0A1B6D0U2"/>
<evidence type="ECO:0000313" key="18">
    <source>
        <dbReference type="EMBL" id="JAS19306.1"/>
    </source>
</evidence>
<dbReference type="SUPFAM" id="SSF54236">
    <property type="entry name" value="Ubiquitin-like"/>
    <property type="match status" value="1"/>
</dbReference>
<dbReference type="SMART" id="SM00692">
    <property type="entry name" value="DM3"/>
    <property type="match status" value="1"/>
</dbReference>
<evidence type="ECO:0000259" key="16">
    <source>
        <dbReference type="PROSITE" id="PS50950"/>
    </source>
</evidence>
<keyword evidence="6 13" id="KW-0862">Zinc</keyword>
<feature type="domain" description="THAP-type" evidence="16">
    <location>
        <begin position="77"/>
        <end position="163"/>
    </location>
</feature>
<evidence type="ECO:0000256" key="1">
    <source>
        <dbReference type="ARBA" id="ARBA00004123"/>
    </source>
</evidence>
<dbReference type="PANTHER" id="PTHR24393:SF15">
    <property type="entry name" value="IP01243P-RELATED"/>
    <property type="match status" value="1"/>
</dbReference>
<dbReference type="GO" id="GO:0000978">
    <property type="term" value="F:RNA polymerase II cis-regulatory region sequence-specific DNA binding"/>
    <property type="evidence" value="ECO:0007669"/>
    <property type="project" value="TreeGrafter"/>
</dbReference>
<protein>
    <submittedName>
        <fullName evidence="18">Uncharacterized protein</fullName>
    </submittedName>
</protein>
<name>A0A1B6D0U2_9HEMI</name>
<dbReference type="InterPro" id="IPR036236">
    <property type="entry name" value="Znf_C2H2_sf"/>
</dbReference>
<dbReference type="FunFam" id="3.30.160.60:FF:000016">
    <property type="entry name" value="zinc finger protein 37 homolog"/>
    <property type="match status" value="1"/>
</dbReference>
<dbReference type="CDD" id="cd17039">
    <property type="entry name" value="Ubl_ubiquitin_like"/>
    <property type="match status" value="1"/>
</dbReference>
<evidence type="ECO:0000259" key="14">
    <source>
        <dbReference type="PROSITE" id="PS50053"/>
    </source>
</evidence>
<dbReference type="InterPro" id="IPR013087">
    <property type="entry name" value="Znf_C2H2_type"/>
</dbReference>
<dbReference type="SUPFAM" id="SSF57716">
    <property type="entry name" value="Glucocorticoid receptor-like (DNA-binding domain)"/>
    <property type="match status" value="2"/>
</dbReference>
<dbReference type="FunFam" id="3.30.160.60:FF:002343">
    <property type="entry name" value="Zinc finger protein 33A"/>
    <property type="match status" value="1"/>
</dbReference>
<dbReference type="PROSITE" id="PS50950">
    <property type="entry name" value="ZF_THAP"/>
    <property type="match status" value="1"/>
</dbReference>
<feature type="domain" description="C2H2-type" evidence="15">
    <location>
        <begin position="539"/>
        <end position="568"/>
    </location>
</feature>